<dbReference type="EMBL" id="DTHG01000083">
    <property type="protein sequence ID" value="HGW92153.1"/>
    <property type="molecule type" value="Genomic_DNA"/>
</dbReference>
<accession>A0A7C4U7Q7</accession>
<dbReference type="Pfam" id="PF13181">
    <property type="entry name" value="TPR_8"/>
    <property type="match status" value="2"/>
</dbReference>
<dbReference type="AlphaFoldDB" id="A0A7C4U7Q7"/>
<dbReference type="InterPro" id="IPR019734">
    <property type="entry name" value="TPR_rpt"/>
</dbReference>
<sequence length="233" mass="27160">MIFLLISLEINSVLNQIDSIYQESYKDTSLFNIASKLLDSIYKIYPENVEILWRKSYFCYLKGDSEKNKEKKISYFKEGQEYGKKGMKIDSLHPETHYWFAVNRAKEGEMKGVLNSLFMVDELKKEANTVLKIHPNHAGAYVLLGSIYNALPSFAGGDKEKAVEYLNKAIECDSTYNAAYMTLSEILINSKKYKEARELLERFLRLKKHRDERLFHLNDKKKAEDMLKKIEGK</sequence>
<protein>
    <submittedName>
        <fullName evidence="1">Uncharacterized protein</fullName>
    </submittedName>
</protein>
<comment type="caution">
    <text evidence="1">The sequence shown here is derived from an EMBL/GenBank/DDBJ whole genome shotgun (WGS) entry which is preliminary data.</text>
</comment>
<dbReference type="SUPFAM" id="SSF48452">
    <property type="entry name" value="TPR-like"/>
    <property type="match status" value="1"/>
</dbReference>
<name>A0A7C4U7Q7_UNCW3</name>
<proteinExistence type="predicted"/>
<dbReference type="Gene3D" id="1.25.40.10">
    <property type="entry name" value="Tetratricopeptide repeat domain"/>
    <property type="match status" value="1"/>
</dbReference>
<organism evidence="1">
    <name type="scientific">candidate division WOR-3 bacterium</name>
    <dbReference type="NCBI Taxonomy" id="2052148"/>
    <lineage>
        <taxon>Bacteria</taxon>
        <taxon>Bacteria division WOR-3</taxon>
    </lineage>
</organism>
<dbReference type="InterPro" id="IPR011990">
    <property type="entry name" value="TPR-like_helical_dom_sf"/>
</dbReference>
<gene>
    <name evidence="1" type="ORF">ENV67_06410</name>
</gene>
<evidence type="ECO:0000313" key="1">
    <source>
        <dbReference type="EMBL" id="HGW92153.1"/>
    </source>
</evidence>
<reference evidence="1" key="1">
    <citation type="journal article" date="2020" name="mSystems">
        <title>Genome- and Community-Level Interaction Insights into Carbon Utilization and Element Cycling Functions of Hydrothermarchaeota in Hydrothermal Sediment.</title>
        <authorList>
            <person name="Zhou Z."/>
            <person name="Liu Y."/>
            <person name="Xu W."/>
            <person name="Pan J."/>
            <person name="Luo Z.H."/>
            <person name="Li M."/>
        </authorList>
    </citation>
    <scope>NUCLEOTIDE SEQUENCE [LARGE SCALE GENOMIC DNA]</scope>
    <source>
        <strain evidence="1">SpSt-780</strain>
    </source>
</reference>